<feature type="domain" description="NADPH-dependent FMN reductase-like" evidence="3">
    <location>
        <begin position="8"/>
        <end position="147"/>
    </location>
</feature>
<dbReference type="GO" id="GO:0010181">
    <property type="term" value="F:FMN binding"/>
    <property type="evidence" value="ECO:0007669"/>
    <property type="project" value="TreeGrafter"/>
</dbReference>
<dbReference type="InterPro" id="IPR005025">
    <property type="entry name" value="FMN_Rdtase-like_dom"/>
</dbReference>
<dbReference type="PANTHER" id="PTHR30543">
    <property type="entry name" value="CHROMATE REDUCTASE"/>
    <property type="match status" value="1"/>
</dbReference>
<evidence type="ECO:0000256" key="2">
    <source>
        <dbReference type="ARBA" id="ARBA00038292"/>
    </source>
</evidence>
<accession>A0A1H0YWE0</accession>
<keyword evidence="7" id="KW-1185">Reference proteome</keyword>
<evidence type="ECO:0000313" key="6">
    <source>
        <dbReference type="Proteomes" id="UP000199289"/>
    </source>
</evidence>
<proteinExistence type="inferred from homology"/>
<evidence type="ECO:0000313" key="4">
    <source>
        <dbReference type="EMBL" id="RDI72709.1"/>
    </source>
</evidence>
<dbReference type="GO" id="GO:0005829">
    <property type="term" value="C:cytosol"/>
    <property type="evidence" value="ECO:0007669"/>
    <property type="project" value="TreeGrafter"/>
</dbReference>
<dbReference type="Proteomes" id="UP000199289">
    <property type="component" value="Unassembled WGS sequence"/>
</dbReference>
<protein>
    <submittedName>
        <fullName evidence="5">NAD(P)H-dependent FMN reductase</fullName>
    </submittedName>
    <submittedName>
        <fullName evidence="4">NADPH-dependent oxidoreductase</fullName>
    </submittedName>
</protein>
<dbReference type="InterPro" id="IPR050712">
    <property type="entry name" value="NAD(P)H-dep_reductase"/>
</dbReference>
<dbReference type="AlphaFoldDB" id="A0A1H0YWE0"/>
<evidence type="ECO:0000259" key="3">
    <source>
        <dbReference type="Pfam" id="PF03358"/>
    </source>
</evidence>
<dbReference type="Proteomes" id="UP000255421">
    <property type="component" value="Unassembled WGS sequence"/>
</dbReference>
<comment type="cofactor">
    <cofactor evidence="1">
        <name>[4Fe-4S] cluster</name>
        <dbReference type="ChEBI" id="CHEBI:49883"/>
    </cofactor>
</comment>
<dbReference type="GO" id="GO:0016491">
    <property type="term" value="F:oxidoreductase activity"/>
    <property type="evidence" value="ECO:0007669"/>
    <property type="project" value="InterPro"/>
</dbReference>
<dbReference type="RefSeq" id="WP_092533455.1">
    <property type="nucleotide sequence ID" value="NZ_FNKQ01000001.1"/>
</dbReference>
<reference evidence="5" key="2">
    <citation type="submission" date="2016-10" db="EMBL/GenBank/DDBJ databases">
        <authorList>
            <person name="de Groot N.N."/>
        </authorList>
    </citation>
    <scope>NUCLEOTIDE SEQUENCE [LARGE SCALE GENOMIC DNA]</scope>
    <source>
        <strain evidence="5">CGMCC 1.12397</strain>
    </source>
</reference>
<dbReference type="EMBL" id="FNKQ01000001">
    <property type="protein sequence ID" value="SDQ19485.1"/>
    <property type="molecule type" value="Genomic_DNA"/>
</dbReference>
<reference evidence="4 7" key="3">
    <citation type="submission" date="2018-07" db="EMBL/GenBank/DDBJ databases">
        <title>Genome sequence of extremly halophilic archaeon Halopelagius longus strain BC12-B1.</title>
        <authorList>
            <person name="Zhang X."/>
        </authorList>
    </citation>
    <scope>NUCLEOTIDE SEQUENCE [LARGE SCALE GENOMIC DNA]</scope>
    <source>
        <strain evidence="4 7">BC12-B1</strain>
    </source>
</reference>
<name>A0A1H0YWE0_9EURY</name>
<dbReference type="Pfam" id="PF03358">
    <property type="entry name" value="FMN_red"/>
    <property type="match status" value="1"/>
</dbReference>
<dbReference type="PANTHER" id="PTHR30543:SF21">
    <property type="entry name" value="NAD(P)H-DEPENDENT FMN REDUCTASE LOT6"/>
    <property type="match status" value="1"/>
</dbReference>
<dbReference type="SUPFAM" id="SSF52218">
    <property type="entry name" value="Flavoproteins"/>
    <property type="match status" value="1"/>
</dbReference>
<dbReference type="InterPro" id="IPR029039">
    <property type="entry name" value="Flavoprotein-like_sf"/>
</dbReference>
<reference evidence="6" key="1">
    <citation type="submission" date="2016-10" db="EMBL/GenBank/DDBJ databases">
        <authorList>
            <person name="Varghese N."/>
            <person name="Submissions S."/>
        </authorList>
    </citation>
    <scope>NUCLEOTIDE SEQUENCE [LARGE SCALE GENOMIC DNA]</scope>
    <source>
        <strain evidence="6">CGMCC 1.12397</strain>
    </source>
</reference>
<dbReference type="EMBL" id="QQST01000001">
    <property type="protein sequence ID" value="RDI72709.1"/>
    <property type="molecule type" value="Genomic_DNA"/>
</dbReference>
<dbReference type="OrthoDB" id="9059at2157"/>
<comment type="similarity">
    <text evidence="2">Belongs to the SsuE family. Isf subfamily.</text>
</comment>
<dbReference type="Gene3D" id="3.40.50.360">
    <property type="match status" value="1"/>
</dbReference>
<evidence type="ECO:0000313" key="7">
    <source>
        <dbReference type="Proteomes" id="UP000255421"/>
    </source>
</evidence>
<organism evidence="5 6">
    <name type="scientific">Halopelagius longus</name>
    <dbReference type="NCBI Taxonomy" id="1236180"/>
    <lineage>
        <taxon>Archaea</taxon>
        <taxon>Methanobacteriati</taxon>
        <taxon>Methanobacteriota</taxon>
        <taxon>Stenosarchaea group</taxon>
        <taxon>Halobacteria</taxon>
        <taxon>Halobacteriales</taxon>
        <taxon>Haloferacaceae</taxon>
    </lineage>
</organism>
<gene>
    <name evidence="4" type="ORF">DWB78_13800</name>
    <name evidence="5" type="ORF">SAMN05216278_0880</name>
</gene>
<evidence type="ECO:0000256" key="1">
    <source>
        <dbReference type="ARBA" id="ARBA00001966"/>
    </source>
</evidence>
<sequence length="199" mass="21103">MADSTDPHVVGVCGSLRDESRTRVALNEALSVSEEAGATVELVDLRRYELPSVDGVDAAVPDAEVLRGRIEAADSVLLGTPNYHGSYSGSLKYALDACGRDEFEATTVGLLEVAGGDFPGSALVHLRTVSRTLRAWTLPTEVAIPDSHSVVTDDGIADPRIAERTRRLGRELVEYAGVANYPAAVGRSSAPPTEREADD</sequence>
<evidence type="ECO:0000313" key="5">
    <source>
        <dbReference type="EMBL" id="SDQ19485.1"/>
    </source>
</evidence>